<evidence type="ECO:0000256" key="3">
    <source>
        <dbReference type="ARBA" id="ARBA00022598"/>
    </source>
</evidence>
<gene>
    <name evidence="10" type="ORF">GP644_12540</name>
</gene>
<comment type="caution">
    <text evidence="10">The sequence shown here is derived from an EMBL/GenBank/DDBJ whole genome shotgun (WGS) entry which is preliminary data.</text>
</comment>
<dbReference type="Gene3D" id="3.30.590.10">
    <property type="entry name" value="Glutamine synthetase/guanido kinase, catalytic domain"/>
    <property type="match status" value="1"/>
</dbReference>
<keyword evidence="3" id="KW-0436">Ligase</keyword>
<dbReference type="EMBL" id="WSFO01000007">
    <property type="protein sequence ID" value="KAE9629242.1"/>
    <property type="molecule type" value="Genomic_DNA"/>
</dbReference>
<dbReference type="GO" id="GO:0006542">
    <property type="term" value="P:glutamine biosynthetic process"/>
    <property type="evidence" value="ECO:0007669"/>
    <property type="project" value="InterPro"/>
</dbReference>
<reference evidence="10 11" key="1">
    <citation type="submission" date="2019-12" db="EMBL/GenBank/DDBJ databases">
        <authorList>
            <person name="Zhang Y.-J."/>
        </authorList>
    </citation>
    <scope>NUCLEOTIDE SEQUENCE [LARGE SCALE GENOMIC DNA]</scope>
    <source>
        <strain evidence="10 11">H18S-6</strain>
    </source>
</reference>
<accession>A0A6A4RAJ8</accession>
<dbReference type="GO" id="GO:0004356">
    <property type="term" value="F:glutamine synthetase activity"/>
    <property type="evidence" value="ECO:0007669"/>
    <property type="project" value="InterPro"/>
</dbReference>
<dbReference type="Pfam" id="PF16952">
    <property type="entry name" value="Gln-synt_N_2"/>
    <property type="match status" value="1"/>
</dbReference>
<keyword evidence="5" id="KW-0067">ATP-binding</keyword>
<feature type="domain" description="GS catalytic" evidence="9">
    <location>
        <begin position="103"/>
        <end position="438"/>
    </location>
</feature>
<dbReference type="PROSITE" id="PS51987">
    <property type="entry name" value="GS_CATALYTIC"/>
    <property type="match status" value="1"/>
</dbReference>
<evidence type="ECO:0000256" key="1">
    <source>
        <dbReference type="ARBA" id="ARBA00001946"/>
    </source>
</evidence>
<dbReference type="Proteomes" id="UP000441586">
    <property type="component" value="Unassembled WGS sequence"/>
</dbReference>
<dbReference type="Gene3D" id="3.10.20.70">
    <property type="entry name" value="Glutamine synthetase, N-terminal domain"/>
    <property type="match status" value="1"/>
</dbReference>
<evidence type="ECO:0000256" key="6">
    <source>
        <dbReference type="ARBA" id="ARBA00023231"/>
    </source>
</evidence>
<evidence type="ECO:0000256" key="5">
    <source>
        <dbReference type="ARBA" id="ARBA00022840"/>
    </source>
</evidence>
<dbReference type="InterPro" id="IPR008146">
    <property type="entry name" value="Gln_synth_cat_dom"/>
</dbReference>
<dbReference type="InterPro" id="IPR014746">
    <property type="entry name" value="Gln_synth/guanido_kin_cat_dom"/>
</dbReference>
<comment type="similarity">
    <text evidence="7 8">Belongs to the glutamine synthetase family.</text>
</comment>
<dbReference type="PANTHER" id="PTHR43785">
    <property type="entry name" value="GAMMA-GLUTAMYLPUTRESCINE SYNTHETASE"/>
    <property type="match status" value="1"/>
</dbReference>
<keyword evidence="6" id="KW-0535">Nitrogen fixation</keyword>
<proteinExistence type="inferred from homology"/>
<dbReference type="GO" id="GO:0005524">
    <property type="term" value="F:ATP binding"/>
    <property type="evidence" value="ECO:0007669"/>
    <property type="project" value="UniProtKB-KW"/>
</dbReference>
<keyword evidence="4" id="KW-0547">Nucleotide-binding</keyword>
<organism evidence="10 11">
    <name type="scientific">Parasedimentitalea maritima</name>
    <dbReference type="NCBI Taxonomy" id="2578117"/>
    <lineage>
        <taxon>Bacteria</taxon>
        <taxon>Pseudomonadati</taxon>
        <taxon>Pseudomonadota</taxon>
        <taxon>Alphaproteobacteria</taxon>
        <taxon>Rhodobacterales</taxon>
        <taxon>Paracoccaceae</taxon>
        <taxon>Parasedimentitalea</taxon>
    </lineage>
</organism>
<evidence type="ECO:0000313" key="10">
    <source>
        <dbReference type="EMBL" id="KAE9629242.1"/>
    </source>
</evidence>
<comment type="function">
    <text evidence="2">Catalyzes the ATP-dependent biosynthesis of glutamine from glutamate and ammonia.</text>
</comment>
<protein>
    <submittedName>
        <fullName evidence="10">Glutamine synthetase</fullName>
    </submittedName>
</protein>
<dbReference type="RefSeq" id="WP_158979857.1">
    <property type="nucleotide sequence ID" value="NZ_WSFO01000007.1"/>
</dbReference>
<dbReference type="InterPro" id="IPR008147">
    <property type="entry name" value="Gln_synt_N"/>
</dbReference>
<dbReference type="InterPro" id="IPR036651">
    <property type="entry name" value="Gln_synt_N_sf"/>
</dbReference>
<dbReference type="AlphaFoldDB" id="A0A6A4RAJ8"/>
<evidence type="ECO:0000256" key="8">
    <source>
        <dbReference type="RuleBase" id="RU000384"/>
    </source>
</evidence>
<evidence type="ECO:0000256" key="7">
    <source>
        <dbReference type="PROSITE-ProRule" id="PRU01331"/>
    </source>
</evidence>
<name>A0A6A4RAJ8_9RHOB</name>
<dbReference type="Pfam" id="PF00120">
    <property type="entry name" value="Gln-synt_C"/>
    <property type="match status" value="1"/>
</dbReference>
<sequence>MKKTDPLVFAATSDLAGITRGKAFPLSKLDSRMKKGVGWTPTNVMITCFDHIAPSPYGSLGDLLLIPDATTAVDLEFADDAPVERFVLGDITDLAGAPWDLCTRSLLKAALDRLQQVGGVSLLGAFEHEFQFHGDVPPGPQGYSLNGFSQRRAFGETLMSGLDQGGLENDTFMKEYGANQYEVTNGPSKGVRVADDAVILREVTRMTARHHGEIVTFTPIRDPAGVGNGVHIHMSFLDGDGAPATWDADGPSGMSAVSASFVAGVLKYLDSIIALTAPSAVSYLRLTPHRWSAAYNNLGFRDREASVRICPVTSDDPEKIARQYNFEYRAADAAASPYLALAAIIHAGCQGIEDKLPAPTVTQEDLSLLSPSTLAAKGYVRLPQSLEEALERFEGNKTVCGWFPKEFAPVYVAHKKGELSVVANMDEAERCAAYEAVY</sequence>
<dbReference type="SUPFAM" id="SSF55931">
    <property type="entry name" value="Glutamine synthetase/guanido kinase"/>
    <property type="match status" value="1"/>
</dbReference>
<comment type="cofactor">
    <cofactor evidence="1">
        <name>Mg(2+)</name>
        <dbReference type="ChEBI" id="CHEBI:18420"/>
    </cofactor>
</comment>
<evidence type="ECO:0000256" key="4">
    <source>
        <dbReference type="ARBA" id="ARBA00022741"/>
    </source>
</evidence>
<evidence type="ECO:0000256" key="2">
    <source>
        <dbReference type="ARBA" id="ARBA00003117"/>
    </source>
</evidence>
<evidence type="ECO:0000313" key="11">
    <source>
        <dbReference type="Proteomes" id="UP000441586"/>
    </source>
</evidence>
<dbReference type="PANTHER" id="PTHR43785:SF12">
    <property type="entry name" value="TYPE-1 GLUTAMINE SYNTHETASE 2"/>
    <property type="match status" value="1"/>
</dbReference>
<dbReference type="SMART" id="SM01230">
    <property type="entry name" value="Gln-synt_C"/>
    <property type="match status" value="1"/>
</dbReference>
<evidence type="ECO:0000259" key="9">
    <source>
        <dbReference type="PROSITE" id="PS51987"/>
    </source>
</evidence>